<dbReference type="Proteomes" id="UP000003527">
    <property type="component" value="Unassembled WGS sequence"/>
</dbReference>
<dbReference type="FunFam" id="3.40.970.10:FF:000001">
    <property type="entry name" value="Ribonuclease H1"/>
    <property type="match status" value="1"/>
</dbReference>
<evidence type="ECO:0000256" key="4">
    <source>
        <dbReference type="ARBA" id="ARBA00012180"/>
    </source>
</evidence>
<dbReference type="Gene3D" id="3.40.970.10">
    <property type="entry name" value="Ribonuclease H1, N-terminal domain"/>
    <property type="match status" value="1"/>
</dbReference>
<feature type="domain" description="RNase H type-1" evidence="10">
    <location>
        <begin position="99"/>
        <end position="237"/>
    </location>
</feature>
<dbReference type="GO" id="GO:0004523">
    <property type="term" value="F:RNA-DNA hybrid ribonuclease activity"/>
    <property type="evidence" value="ECO:0007669"/>
    <property type="project" value="UniProtKB-EC"/>
</dbReference>
<evidence type="ECO:0000313" key="11">
    <source>
        <dbReference type="EMBL" id="EHL12889.1"/>
    </source>
</evidence>
<dbReference type="PANTHER" id="PTHR10642">
    <property type="entry name" value="RIBONUCLEASE H1"/>
    <property type="match status" value="1"/>
</dbReference>
<protein>
    <recommendedName>
        <fullName evidence="4">ribonuclease H</fullName>
        <ecNumber evidence="4">3.1.26.4</ecNumber>
    </recommendedName>
</protein>
<dbReference type="Gene3D" id="3.30.420.10">
    <property type="entry name" value="Ribonuclease H-like superfamily/Ribonuclease H"/>
    <property type="match status" value="1"/>
</dbReference>
<evidence type="ECO:0000256" key="7">
    <source>
        <dbReference type="ARBA" id="ARBA00022759"/>
    </source>
</evidence>
<proteinExistence type="inferred from homology"/>
<dbReference type="GO" id="GO:0003676">
    <property type="term" value="F:nucleic acid binding"/>
    <property type="evidence" value="ECO:0007669"/>
    <property type="project" value="InterPro"/>
</dbReference>
<comment type="catalytic activity">
    <reaction evidence="1">
        <text>Endonucleolytic cleavage to 5'-phosphomonoester.</text>
        <dbReference type="EC" id="3.1.26.4"/>
    </reaction>
</comment>
<evidence type="ECO:0000256" key="6">
    <source>
        <dbReference type="ARBA" id="ARBA00022723"/>
    </source>
</evidence>
<comment type="similarity">
    <text evidence="3">Belongs to the RNase H family.</text>
</comment>
<keyword evidence="12" id="KW-1185">Reference proteome</keyword>
<keyword evidence="8" id="KW-0378">Hydrolase</keyword>
<dbReference type="InterPro" id="IPR036397">
    <property type="entry name" value="RNaseH_sf"/>
</dbReference>
<dbReference type="PROSITE" id="PS50879">
    <property type="entry name" value="RNASE_H_1"/>
    <property type="match status" value="1"/>
</dbReference>
<organism evidence="11 12">
    <name type="scientific">Oribacterium asaccharolyticum ACB7</name>
    <dbReference type="NCBI Taxonomy" id="796944"/>
    <lineage>
        <taxon>Bacteria</taxon>
        <taxon>Bacillati</taxon>
        <taxon>Bacillota</taxon>
        <taxon>Clostridia</taxon>
        <taxon>Lachnospirales</taxon>
        <taxon>Lachnospiraceae</taxon>
        <taxon>Oribacterium</taxon>
    </lineage>
</organism>
<dbReference type="HOGENOM" id="CLU_030894_2_1_9"/>
<dbReference type="RefSeq" id="WP_009536035.1">
    <property type="nucleotide sequence ID" value="NZ_JH414504.1"/>
</dbReference>
<dbReference type="InterPro" id="IPR002156">
    <property type="entry name" value="RNaseH_domain"/>
</dbReference>
<dbReference type="GO" id="GO:0046872">
    <property type="term" value="F:metal ion binding"/>
    <property type="evidence" value="ECO:0007669"/>
    <property type="project" value="UniProtKB-KW"/>
</dbReference>
<name>G9WT57_9FIRM</name>
<evidence type="ECO:0000256" key="9">
    <source>
        <dbReference type="ARBA" id="ARBA00022842"/>
    </source>
</evidence>
<dbReference type="CDD" id="cd09277">
    <property type="entry name" value="RNase_HI_bacteria_like"/>
    <property type="match status" value="1"/>
</dbReference>
<dbReference type="InterPro" id="IPR011320">
    <property type="entry name" value="RNase_H1_N"/>
</dbReference>
<dbReference type="Pfam" id="PF01693">
    <property type="entry name" value="Cauli_VI"/>
    <property type="match status" value="1"/>
</dbReference>
<dbReference type="GO" id="GO:0043137">
    <property type="term" value="P:DNA replication, removal of RNA primer"/>
    <property type="evidence" value="ECO:0007669"/>
    <property type="project" value="TreeGrafter"/>
</dbReference>
<keyword evidence="7" id="KW-0255">Endonuclease</keyword>
<dbReference type="SUPFAM" id="SSF55658">
    <property type="entry name" value="L9 N-domain-like"/>
    <property type="match status" value="1"/>
</dbReference>
<dbReference type="AlphaFoldDB" id="G9WT57"/>
<keyword evidence="9" id="KW-0460">Magnesium</keyword>
<keyword evidence="5" id="KW-0540">Nuclease</keyword>
<dbReference type="InterPro" id="IPR012337">
    <property type="entry name" value="RNaseH-like_sf"/>
</dbReference>
<comment type="caution">
    <text evidence="11">The sequence shown here is derived from an EMBL/GenBank/DDBJ whole genome shotgun (WGS) entry which is preliminary data.</text>
</comment>
<keyword evidence="6" id="KW-0479">Metal-binding</keyword>
<gene>
    <name evidence="11" type="ORF">HMPREF9624_00091</name>
</gene>
<sequence length="240" mass="26918">MGAYYAVKIGKNPGIYLNWEDCKNQVHGFPGAIYKKWKTREEAEQYLRGGSEIPLSPSVSFSISKTSSCSDKNAELLSILSGEKQVPEEEQAECLLRKFNTDALAFVDGSFQKEPGVYGYGVVLIEKNGILSKHRGSGSDDAFLEMRNVSGEILGAMRAVELTLEKGLSSLTIFHDYRGISAWAKEEWKCNKEKTREYRDYMKTAEKKIRLEFFKVPAHSGIYFNEMADGLAKEAVGIKN</sequence>
<accession>G9WT57</accession>
<dbReference type="InterPro" id="IPR037056">
    <property type="entry name" value="RNase_H1_N_sf"/>
</dbReference>
<dbReference type="EC" id="3.1.26.4" evidence="4"/>
<dbReference type="InterPro" id="IPR009027">
    <property type="entry name" value="Ribosomal_bL9/RNase_H1_N"/>
</dbReference>
<evidence type="ECO:0000259" key="10">
    <source>
        <dbReference type="PROSITE" id="PS50879"/>
    </source>
</evidence>
<dbReference type="Pfam" id="PF00075">
    <property type="entry name" value="RNase_H"/>
    <property type="match status" value="1"/>
</dbReference>
<dbReference type="PATRIC" id="fig|796944.3.peg.801"/>
<dbReference type="EMBL" id="AFZD01000012">
    <property type="protein sequence ID" value="EHL12889.1"/>
    <property type="molecule type" value="Genomic_DNA"/>
</dbReference>
<evidence type="ECO:0000256" key="2">
    <source>
        <dbReference type="ARBA" id="ARBA00001946"/>
    </source>
</evidence>
<evidence type="ECO:0000313" key="12">
    <source>
        <dbReference type="Proteomes" id="UP000003527"/>
    </source>
</evidence>
<evidence type="ECO:0000256" key="5">
    <source>
        <dbReference type="ARBA" id="ARBA00022722"/>
    </source>
</evidence>
<evidence type="ECO:0000256" key="1">
    <source>
        <dbReference type="ARBA" id="ARBA00000077"/>
    </source>
</evidence>
<reference evidence="11 12" key="1">
    <citation type="submission" date="2011-08" db="EMBL/GenBank/DDBJ databases">
        <title>The Genome Sequence of Oribacterium sp. ACB7.</title>
        <authorList>
            <consortium name="The Broad Institute Genome Sequencing Platform"/>
            <person name="Earl A."/>
            <person name="Ward D."/>
            <person name="Feldgarden M."/>
            <person name="Gevers D."/>
            <person name="Sizova M."/>
            <person name="Hazen A."/>
            <person name="Epstein S."/>
            <person name="Young S.K."/>
            <person name="Zeng Q."/>
            <person name="Gargeya S."/>
            <person name="Fitzgerald M."/>
            <person name="Haas B."/>
            <person name="Abouelleil A."/>
            <person name="Alvarado L."/>
            <person name="Arachchi H.M."/>
            <person name="Berlin A."/>
            <person name="Brown A."/>
            <person name="Chapman S.B."/>
            <person name="Chen Z."/>
            <person name="Dunbar C."/>
            <person name="Freedman E."/>
            <person name="Gearin G."/>
            <person name="Gellesch M."/>
            <person name="Goldberg J."/>
            <person name="Griggs A."/>
            <person name="Gujja S."/>
            <person name="Heiman D."/>
            <person name="Howarth C."/>
            <person name="Larson L."/>
            <person name="Lui A."/>
            <person name="MacDonald P.J.P."/>
            <person name="Montmayeur A."/>
            <person name="Murphy C."/>
            <person name="Neiman D."/>
            <person name="Pearson M."/>
            <person name="Priest M."/>
            <person name="Roberts A."/>
            <person name="Saif S."/>
            <person name="Shea T."/>
            <person name="Shenoy N."/>
            <person name="Sisk P."/>
            <person name="Stolte C."/>
            <person name="Sykes S."/>
            <person name="Wortman J."/>
            <person name="Nusbaum C."/>
            <person name="Birren B."/>
        </authorList>
    </citation>
    <scope>NUCLEOTIDE SEQUENCE [LARGE SCALE GENOMIC DNA]</scope>
    <source>
        <strain evidence="11 12">ACB7</strain>
    </source>
</reference>
<dbReference type="InterPro" id="IPR050092">
    <property type="entry name" value="RNase_H"/>
</dbReference>
<evidence type="ECO:0000256" key="8">
    <source>
        <dbReference type="ARBA" id="ARBA00022801"/>
    </source>
</evidence>
<evidence type="ECO:0000256" key="3">
    <source>
        <dbReference type="ARBA" id="ARBA00005300"/>
    </source>
</evidence>
<comment type="cofactor">
    <cofactor evidence="2">
        <name>Mg(2+)</name>
        <dbReference type="ChEBI" id="CHEBI:18420"/>
    </cofactor>
</comment>
<dbReference type="PANTHER" id="PTHR10642:SF26">
    <property type="entry name" value="RIBONUCLEASE H1"/>
    <property type="match status" value="1"/>
</dbReference>
<dbReference type="SUPFAM" id="SSF53098">
    <property type="entry name" value="Ribonuclease H-like"/>
    <property type="match status" value="1"/>
</dbReference>